<feature type="region of interest" description="Disordered" evidence="5">
    <location>
        <begin position="661"/>
        <end position="691"/>
    </location>
</feature>
<organism evidence="6 7">
    <name type="scientific">Orchesella dallaii</name>
    <dbReference type="NCBI Taxonomy" id="48710"/>
    <lineage>
        <taxon>Eukaryota</taxon>
        <taxon>Metazoa</taxon>
        <taxon>Ecdysozoa</taxon>
        <taxon>Arthropoda</taxon>
        <taxon>Hexapoda</taxon>
        <taxon>Collembola</taxon>
        <taxon>Entomobryomorpha</taxon>
        <taxon>Entomobryoidea</taxon>
        <taxon>Orchesellidae</taxon>
        <taxon>Orchesellinae</taxon>
        <taxon>Orchesella</taxon>
    </lineage>
</organism>
<keyword evidence="4" id="KW-0539">Nucleus</keyword>
<dbReference type="EMBL" id="CAXLJM020000033">
    <property type="protein sequence ID" value="CAL8101143.1"/>
    <property type="molecule type" value="Genomic_DNA"/>
</dbReference>
<comment type="similarity">
    <text evidence="2">Belongs to the RRP1 family.</text>
</comment>
<keyword evidence="7" id="KW-1185">Reference proteome</keyword>
<feature type="compositionally biased region" description="Basic residues" evidence="5">
    <location>
        <begin position="437"/>
        <end position="454"/>
    </location>
</feature>
<dbReference type="Proteomes" id="UP001642540">
    <property type="component" value="Unassembled WGS sequence"/>
</dbReference>
<dbReference type="Pfam" id="PF05997">
    <property type="entry name" value="Nop52"/>
    <property type="match status" value="1"/>
</dbReference>
<dbReference type="PANTHER" id="PTHR13026">
    <property type="entry name" value="NNP-1 PROTEIN NOVEL NUCLEAR PROTEIN 1 NOP52"/>
    <property type="match status" value="1"/>
</dbReference>
<comment type="subcellular location">
    <subcellularLocation>
        <location evidence="1">Nucleus</location>
    </subcellularLocation>
</comment>
<proteinExistence type="inferred from homology"/>
<reference evidence="6 7" key="1">
    <citation type="submission" date="2024-08" db="EMBL/GenBank/DDBJ databases">
        <authorList>
            <person name="Cucini C."/>
            <person name="Frati F."/>
        </authorList>
    </citation>
    <scope>NUCLEOTIDE SEQUENCE [LARGE SCALE GENOMIC DNA]</scope>
</reference>
<evidence type="ECO:0000256" key="2">
    <source>
        <dbReference type="ARBA" id="ARBA00006374"/>
    </source>
</evidence>
<feature type="region of interest" description="Disordered" evidence="5">
    <location>
        <begin position="500"/>
        <end position="568"/>
    </location>
</feature>
<evidence type="ECO:0000256" key="1">
    <source>
        <dbReference type="ARBA" id="ARBA00004123"/>
    </source>
</evidence>
<evidence type="ECO:0000313" key="6">
    <source>
        <dbReference type="EMBL" id="CAL8101143.1"/>
    </source>
</evidence>
<dbReference type="PANTHER" id="PTHR13026:SF0">
    <property type="entry name" value="RIBOSOMAL RNA PROCESSING 1B"/>
    <property type="match status" value="1"/>
</dbReference>
<comment type="caution">
    <text evidence="6">The sequence shown here is derived from an EMBL/GenBank/DDBJ whole genome shotgun (WGS) entry which is preliminary data.</text>
</comment>
<accession>A0ABP1QFF6</accession>
<evidence type="ECO:0000256" key="4">
    <source>
        <dbReference type="ARBA" id="ARBA00023242"/>
    </source>
</evidence>
<protein>
    <recommendedName>
        <fullName evidence="8">Ribosomal RNA processing protein 1 B</fullName>
    </recommendedName>
</protein>
<evidence type="ECO:0008006" key="8">
    <source>
        <dbReference type="Google" id="ProtNLM"/>
    </source>
</evidence>
<evidence type="ECO:0000256" key="3">
    <source>
        <dbReference type="ARBA" id="ARBA00022552"/>
    </source>
</evidence>
<dbReference type="InterPro" id="IPR010301">
    <property type="entry name" value="RRP1"/>
</dbReference>
<feature type="region of interest" description="Disordered" evidence="5">
    <location>
        <begin position="1"/>
        <end position="24"/>
    </location>
</feature>
<evidence type="ECO:0000313" key="7">
    <source>
        <dbReference type="Proteomes" id="UP001642540"/>
    </source>
</evidence>
<feature type="compositionally biased region" description="Basic and acidic residues" evidence="5">
    <location>
        <begin position="13"/>
        <end position="23"/>
    </location>
</feature>
<sequence>MASVIESPINHKRMLEGDGTKKEKSLKRKLMSENQAASPKMVTQDSSCMDGMSGAEMTMVRRLAGNDPIVRKKTLKKLKKWLSILAQSVPDNPECRSMIEPNFVRVWKALFYCMWMADKPLPQEQLAESISDLQNLFSSKTSPFLLFVEWFLRTLAREWNWIDRFRMDKFMMLFRRFLRKILLVVSEKKWHNDVLEGFLKIISTYIFNRYPAAKSKKEESKTHVVMAPLGLQIHFTDIFMEELAKVGGPKLKFQKILKILAPFIYELGYNNDERLLGEIRERIFNHLMRQSDVGIDYQEQLAYGGLEEVEEEEERNVEDDSNEDDEFLMNEADNDLEISEQNGPLDPRAGVDVILPQLDIDYEKLHEKLIAYGGQKDVKLKNRRILYSLASQFKEITQGKYPFEIPEDDSRKPAVPRKEIVNAAKRLLAIETDVTSGKRRKTKKERKREAKRRHSFDSAGSEDDSVYLKDEKILDHATDNYMSYLENEVEAKPTNNDVLEQENEEDEDTPENDHTDSAVKRKNKSPKKSGKKRKWKTVVEVEADEQTTGGSGDTPSPKKNELKDDTEKEEEIIIKRPKLSKRNSFAGIEQSTSTPLKVKGKNRRVSELLKTPTNKSISLNTSLTKSANKRVSFVLAKNLEHDHADYPVSIARSPAIPFDKDKTPSTCGLLKSPATPKSAMMKKRPSAMEFF</sequence>
<feature type="compositionally biased region" description="Basic residues" evidence="5">
    <location>
        <begin position="520"/>
        <end position="536"/>
    </location>
</feature>
<keyword evidence="3" id="KW-0698">rRNA processing</keyword>
<feature type="compositionally biased region" description="Basic and acidic residues" evidence="5">
    <location>
        <begin position="556"/>
        <end position="568"/>
    </location>
</feature>
<feature type="region of interest" description="Disordered" evidence="5">
    <location>
        <begin position="435"/>
        <end position="464"/>
    </location>
</feature>
<name>A0ABP1QFF6_9HEXA</name>
<feature type="compositionally biased region" description="Acidic residues" evidence="5">
    <location>
        <begin position="500"/>
        <end position="510"/>
    </location>
</feature>
<evidence type="ECO:0000256" key="5">
    <source>
        <dbReference type="SAM" id="MobiDB-lite"/>
    </source>
</evidence>
<gene>
    <name evidence="6" type="ORF">ODALV1_LOCUS10745</name>
</gene>